<dbReference type="KEGG" id="tab:CIG75_17850"/>
<dbReference type="EMBL" id="CP022657">
    <property type="protein sequence ID" value="ASS76649.1"/>
    <property type="molecule type" value="Genomic_DNA"/>
</dbReference>
<sequence>MKAIYKFLPIIGLAIGTFLVENVINNYFISNGLNVRSSHMITVLALICFLVGFGLGRWKRIK</sequence>
<reference evidence="2 3" key="1">
    <citation type="journal article" date="2015" name="Int. J. Syst. Evol. Microbiol.">
        <title>Tumebacillus algifaecis sp. nov., isolated from decomposing algal scum.</title>
        <authorList>
            <person name="Wu Y.F."/>
            <person name="Zhang B."/>
            <person name="Xing P."/>
            <person name="Wu Q.L."/>
            <person name="Liu S.J."/>
        </authorList>
    </citation>
    <scope>NUCLEOTIDE SEQUENCE [LARGE SCALE GENOMIC DNA]</scope>
    <source>
        <strain evidence="2 3">THMBR28</strain>
    </source>
</reference>
<evidence type="ECO:0000313" key="2">
    <source>
        <dbReference type="EMBL" id="ASS76649.1"/>
    </source>
</evidence>
<feature type="transmembrane region" description="Helical" evidence="1">
    <location>
        <begin position="40"/>
        <end position="58"/>
    </location>
</feature>
<protein>
    <submittedName>
        <fullName evidence="2">Uncharacterized protein</fullName>
    </submittedName>
</protein>
<feature type="transmembrane region" description="Helical" evidence="1">
    <location>
        <begin position="7"/>
        <end position="28"/>
    </location>
</feature>
<dbReference type="Proteomes" id="UP000214688">
    <property type="component" value="Chromosome"/>
</dbReference>
<evidence type="ECO:0000256" key="1">
    <source>
        <dbReference type="SAM" id="Phobius"/>
    </source>
</evidence>
<proteinExistence type="predicted"/>
<evidence type="ECO:0000313" key="3">
    <source>
        <dbReference type="Proteomes" id="UP000214688"/>
    </source>
</evidence>
<dbReference type="AlphaFoldDB" id="A0A223D4V3"/>
<keyword evidence="1" id="KW-0472">Membrane</keyword>
<name>A0A223D4V3_9BACL</name>
<organism evidence="2 3">
    <name type="scientific">Tumebacillus algifaecis</name>
    <dbReference type="NCBI Taxonomy" id="1214604"/>
    <lineage>
        <taxon>Bacteria</taxon>
        <taxon>Bacillati</taxon>
        <taxon>Bacillota</taxon>
        <taxon>Bacilli</taxon>
        <taxon>Bacillales</taxon>
        <taxon>Alicyclobacillaceae</taxon>
        <taxon>Tumebacillus</taxon>
    </lineage>
</organism>
<keyword evidence="1" id="KW-0812">Transmembrane</keyword>
<gene>
    <name evidence="2" type="ORF">CIG75_17850</name>
</gene>
<keyword evidence="1" id="KW-1133">Transmembrane helix</keyword>
<keyword evidence="3" id="KW-1185">Reference proteome</keyword>
<accession>A0A223D4V3</accession>